<feature type="region of interest" description="Disordered" evidence="1">
    <location>
        <begin position="40"/>
        <end position="61"/>
    </location>
</feature>
<dbReference type="EMBL" id="BAAAUG010000107">
    <property type="protein sequence ID" value="GAA3126016.1"/>
    <property type="molecule type" value="Genomic_DNA"/>
</dbReference>
<sequence length="168" mass="18094">MPPPIEDLLAIRSEGPLLQSPPQLGLGQPPVPGHLARIGGDDLRKHGIAHPKPVRAEPAPVEELEPKAHCRGCSQLLTELAGSRLLIGLADSCSAPDPEFVMTWETGQLLGTPMDEKATLLITAHHRSNSVQPALPNGLPPTDYPQHAVLSVNAFHEFIHDAHDCRTH</sequence>
<keyword evidence="3" id="KW-1185">Reference proteome</keyword>
<protein>
    <submittedName>
        <fullName evidence="2">Uncharacterized protein</fullName>
    </submittedName>
</protein>
<evidence type="ECO:0000256" key="1">
    <source>
        <dbReference type="SAM" id="MobiDB-lite"/>
    </source>
</evidence>
<reference evidence="3" key="1">
    <citation type="journal article" date="2019" name="Int. J. Syst. Evol. Microbiol.">
        <title>The Global Catalogue of Microorganisms (GCM) 10K type strain sequencing project: providing services to taxonomists for standard genome sequencing and annotation.</title>
        <authorList>
            <consortium name="The Broad Institute Genomics Platform"/>
            <consortium name="The Broad Institute Genome Sequencing Center for Infectious Disease"/>
            <person name="Wu L."/>
            <person name="Ma J."/>
        </authorList>
    </citation>
    <scope>NUCLEOTIDE SEQUENCE [LARGE SCALE GENOMIC DNA]</scope>
    <source>
        <strain evidence="3">JCM 9092</strain>
    </source>
</reference>
<comment type="caution">
    <text evidence="2">The sequence shown here is derived from an EMBL/GenBank/DDBJ whole genome shotgun (WGS) entry which is preliminary data.</text>
</comment>
<proteinExistence type="predicted"/>
<gene>
    <name evidence="2" type="ORF">GCM10010449_54340</name>
</gene>
<evidence type="ECO:0000313" key="3">
    <source>
        <dbReference type="Proteomes" id="UP001501637"/>
    </source>
</evidence>
<organism evidence="2 3">
    <name type="scientific">Streptomyces rectiviolaceus</name>
    <dbReference type="NCBI Taxonomy" id="332591"/>
    <lineage>
        <taxon>Bacteria</taxon>
        <taxon>Bacillati</taxon>
        <taxon>Actinomycetota</taxon>
        <taxon>Actinomycetes</taxon>
        <taxon>Kitasatosporales</taxon>
        <taxon>Streptomycetaceae</taxon>
        <taxon>Streptomyces</taxon>
    </lineage>
</organism>
<accession>A0ABP6MYX7</accession>
<dbReference type="Proteomes" id="UP001501637">
    <property type="component" value="Unassembled WGS sequence"/>
</dbReference>
<name>A0ABP6MYX7_9ACTN</name>
<evidence type="ECO:0000313" key="2">
    <source>
        <dbReference type="EMBL" id="GAA3126016.1"/>
    </source>
</evidence>